<dbReference type="EMBL" id="AUZZ01004675">
    <property type="protein sequence ID" value="EQD52302.1"/>
    <property type="molecule type" value="Genomic_DNA"/>
</dbReference>
<dbReference type="InterPro" id="IPR003018">
    <property type="entry name" value="GAF"/>
</dbReference>
<sequence length="150" mass="15789">MRERVQLHEAISRVVDPMDTMQRVANEAMSAIEAAQGVVVGLAVGDTNVHFVCGAGYLEGQAGSVIAREGSLSGLAMSEGVALRCDDATGDPRVNKVLSDAYGIMSSVAVPLRRGGQAVGVLNVNSKRRCAFDDEDVRVLTRLAGFVTVL</sequence>
<dbReference type="InterPro" id="IPR029016">
    <property type="entry name" value="GAF-like_dom_sf"/>
</dbReference>
<feature type="domain" description="GAF" evidence="1">
    <location>
        <begin position="18"/>
        <end position="147"/>
    </location>
</feature>
<reference evidence="2" key="2">
    <citation type="journal article" date="2014" name="ISME J.">
        <title>Microbial stratification in low pH oxic and suboxic macroscopic growths along an acid mine drainage.</title>
        <authorList>
            <person name="Mendez-Garcia C."/>
            <person name="Mesa V."/>
            <person name="Sprenger R.R."/>
            <person name="Richter M."/>
            <person name="Diez M.S."/>
            <person name="Solano J."/>
            <person name="Bargiela R."/>
            <person name="Golyshina O.V."/>
            <person name="Manteca A."/>
            <person name="Ramos J.L."/>
            <person name="Gallego J.R."/>
            <person name="Llorente I."/>
            <person name="Martins Dos Santos V.A."/>
            <person name="Jensen O.N."/>
            <person name="Pelaez A.I."/>
            <person name="Sanchez J."/>
            <person name="Ferrer M."/>
        </authorList>
    </citation>
    <scope>NUCLEOTIDE SEQUENCE</scope>
</reference>
<dbReference type="SUPFAM" id="SSF55781">
    <property type="entry name" value="GAF domain-like"/>
    <property type="match status" value="1"/>
</dbReference>
<feature type="non-terminal residue" evidence="2">
    <location>
        <position position="150"/>
    </location>
</feature>
<keyword evidence="2" id="KW-0378">Hydrolase</keyword>
<dbReference type="Pfam" id="PF13185">
    <property type="entry name" value="GAF_2"/>
    <property type="match status" value="1"/>
</dbReference>
<protein>
    <submittedName>
        <fullName evidence="2">GAF domain protein</fullName>
        <ecNumber evidence="2">3.1.4.17</ecNumber>
    </submittedName>
</protein>
<proteinExistence type="predicted"/>
<dbReference type="AlphaFoldDB" id="T1A5Q3"/>
<dbReference type="EC" id="3.1.4.17" evidence="2"/>
<evidence type="ECO:0000259" key="1">
    <source>
        <dbReference type="Pfam" id="PF13185"/>
    </source>
</evidence>
<dbReference type="GO" id="GO:0004114">
    <property type="term" value="F:3',5'-cyclic-nucleotide phosphodiesterase activity"/>
    <property type="evidence" value="ECO:0007669"/>
    <property type="project" value="UniProtKB-EC"/>
</dbReference>
<comment type="caution">
    <text evidence="2">The sequence shown here is derived from an EMBL/GenBank/DDBJ whole genome shotgun (WGS) entry which is preliminary data.</text>
</comment>
<name>T1A5Q3_9ZZZZ</name>
<organism evidence="2">
    <name type="scientific">mine drainage metagenome</name>
    <dbReference type="NCBI Taxonomy" id="410659"/>
    <lineage>
        <taxon>unclassified sequences</taxon>
        <taxon>metagenomes</taxon>
        <taxon>ecological metagenomes</taxon>
    </lineage>
</organism>
<reference evidence="2" key="1">
    <citation type="submission" date="2013-08" db="EMBL/GenBank/DDBJ databases">
        <authorList>
            <person name="Mendez C."/>
            <person name="Richter M."/>
            <person name="Ferrer M."/>
            <person name="Sanchez J."/>
        </authorList>
    </citation>
    <scope>NUCLEOTIDE SEQUENCE</scope>
</reference>
<gene>
    <name evidence="2" type="ORF">B2A_06593</name>
</gene>
<accession>T1A5Q3</accession>
<dbReference type="Gene3D" id="3.30.450.40">
    <property type="match status" value="1"/>
</dbReference>
<evidence type="ECO:0000313" key="2">
    <source>
        <dbReference type="EMBL" id="EQD52302.1"/>
    </source>
</evidence>